<keyword evidence="3" id="KW-0863">Zinc-finger</keyword>
<gene>
    <name evidence="6" type="ORF">GMARGA_LOCUS33386</name>
</gene>
<dbReference type="PANTHER" id="PTHR46481">
    <property type="entry name" value="ZINC FINGER BED DOMAIN-CONTAINING PROTEIN 4"/>
    <property type="match status" value="1"/>
</dbReference>
<evidence type="ECO:0000256" key="5">
    <source>
        <dbReference type="ARBA" id="ARBA00023242"/>
    </source>
</evidence>
<accession>A0ABN7WPA6</accession>
<reference evidence="6 7" key="1">
    <citation type="submission" date="2021-06" db="EMBL/GenBank/DDBJ databases">
        <authorList>
            <person name="Kallberg Y."/>
            <person name="Tangrot J."/>
            <person name="Rosling A."/>
        </authorList>
    </citation>
    <scope>NUCLEOTIDE SEQUENCE [LARGE SCALE GENOMIC DNA]</scope>
    <source>
        <strain evidence="6 7">120-4 pot B 10/14</strain>
    </source>
</reference>
<proteinExistence type="predicted"/>
<evidence type="ECO:0000313" key="7">
    <source>
        <dbReference type="Proteomes" id="UP000789901"/>
    </source>
</evidence>
<protein>
    <submittedName>
        <fullName evidence="6">38472_t:CDS:1</fullName>
    </submittedName>
</protein>
<keyword evidence="4" id="KW-0862">Zinc</keyword>
<evidence type="ECO:0000256" key="2">
    <source>
        <dbReference type="ARBA" id="ARBA00022723"/>
    </source>
</evidence>
<dbReference type="PANTHER" id="PTHR46481:SF10">
    <property type="entry name" value="ZINC FINGER BED DOMAIN-CONTAINING PROTEIN 39"/>
    <property type="match status" value="1"/>
</dbReference>
<sequence length="218" mass="25398">HRMEVYHEEIDKNGDSIIVCDECPQKYSISTSTGVLAEHLNNKHNRGIILKSRRYLSSVQSSYGKDDITRIEEYENSILDFFVGDQISFNTAESQWDIYISPNQHVKDKIILRYEIQKSLVAKELKNLNAKVVLTTDIWTLSANQSYLNITIHFIDIKWKMKWLLLDLIHFESNHTAIRTREKLIELCRNMNISEKVIALTTDNHSAMILCGNLLERE</sequence>
<comment type="caution">
    <text evidence="6">The sequence shown here is derived from an EMBL/GenBank/DDBJ whole genome shotgun (WGS) entry which is preliminary data.</text>
</comment>
<dbReference type="EMBL" id="CAJVQB010055291">
    <property type="protein sequence ID" value="CAG8837194.1"/>
    <property type="molecule type" value="Genomic_DNA"/>
</dbReference>
<dbReference type="Proteomes" id="UP000789901">
    <property type="component" value="Unassembled WGS sequence"/>
</dbReference>
<feature type="non-terminal residue" evidence="6">
    <location>
        <position position="1"/>
    </location>
</feature>
<organism evidence="6 7">
    <name type="scientific">Gigaspora margarita</name>
    <dbReference type="NCBI Taxonomy" id="4874"/>
    <lineage>
        <taxon>Eukaryota</taxon>
        <taxon>Fungi</taxon>
        <taxon>Fungi incertae sedis</taxon>
        <taxon>Mucoromycota</taxon>
        <taxon>Glomeromycotina</taxon>
        <taxon>Glomeromycetes</taxon>
        <taxon>Diversisporales</taxon>
        <taxon>Gigasporaceae</taxon>
        <taxon>Gigaspora</taxon>
    </lineage>
</organism>
<dbReference type="SUPFAM" id="SSF53098">
    <property type="entry name" value="Ribonuclease H-like"/>
    <property type="match status" value="1"/>
</dbReference>
<evidence type="ECO:0000313" key="6">
    <source>
        <dbReference type="EMBL" id="CAG8837194.1"/>
    </source>
</evidence>
<dbReference type="InterPro" id="IPR052035">
    <property type="entry name" value="ZnF_BED_domain_contain"/>
</dbReference>
<keyword evidence="2" id="KW-0479">Metal-binding</keyword>
<dbReference type="InterPro" id="IPR012337">
    <property type="entry name" value="RNaseH-like_sf"/>
</dbReference>
<keyword evidence="7" id="KW-1185">Reference proteome</keyword>
<evidence type="ECO:0000256" key="1">
    <source>
        <dbReference type="ARBA" id="ARBA00004123"/>
    </source>
</evidence>
<name>A0ABN7WPA6_GIGMA</name>
<evidence type="ECO:0000256" key="4">
    <source>
        <dbReference type="ARBA" id="ARBA00022833"/>
    </source>
</evidence>
<comment type="subcellular location">
    <subcellularLocation>
        <location evidence="1">Nucleus</location>
    </subcellularLocation>
</comment>
<keyword evidence="5" id="KW-0539">Nucleus</keyword>
<evidence type="ECO:0000256" key="3">
    <source>
        <dbReference type="ARBA" id="ARBA00022771"/>
    </source>
</evidence>